<dbReference type="PANTHER" id="PTHR12537">
    <property type="entry name" value="RNA BINDING PROTEIN PUMILIO-RELATED"/>
    <property type="match status" value="1"/>
</dbReference>
<keyword evidence="4" id="KW-1185">Reference proteome</keyword>
<evidence type="ECO:0000313" key="4">
    <source>
        <dbReference type="Proteomes" id="UP001189429"/>
    </source>
</evidence>
<comment type="caution">
    <text evidence="3">The sequence shown here is derived from an EMBL/GenBank/DDBJ whole genome shotgun (WGS) entry which is preliminary data.</text>
</comment>
<feature type="region of interest" description="Disordered" evidence="2">
    <location>
        <begin position="388"/>
        <end position="407"/>
    </location>
</feature>
<dbReference type="InterPro" id="IPR016024">
    <property type="entry name" value="ARM-type_fold"/>
</dbReference>
<dbReference type="Proteomes" id="UP001189429">
    <property type="component" value="Unassembled WGS sequence"/>
</dbReference>
<evidence type="ECO:0000313" key="3">
    <source>
        <dbReference type="EMBL" id="CAK0810920.1"/>
    </source>
</evidence>
<feature type="compositionally biased region" description="Low complexity" evidence="2">
    <location>
        <begin position="391"/>
        <end position="400"/>
    </location>
</feature>
<keyword evidence="1" id="KW-0677">Repeat</keyword>
<gene>
    <name evidence="3" type="ORF">PCOR1329_LOCUS15700</name>
</gene>
<accession>A0ABN9QY27</accession>
<dbReference type="InterPro" id="IPR001313">
    <property type="entry name" value="Pumilio_RNA-bd_rpt"/>
</dbReference>
<proteinExistence type="predicted"/>
<dbReference type="EMBL" id="CAUYUJ010004772">
    <property type="protein sequence ID" value="CAK0810920.1"/>
    <property type="molecule type" value="Genomic_DNA"/>
</dbReference>
<protein>
    <submittedName>
        <fullName evidence="3">Uncharacterized protein</fullName>
    </submittedName>
</protein>
<reference evidence="3" key="1">
    <citation type="submission" date="2023-10" db="EMBL/GenBank/DDBJ databases">
        <authorList>
            <person name="Chen Y."/>
            <person name="Shah S."/>
            <person name="Dougan E. K."/>
            <person name="Thang M."/>
            <person name="Chan C."/>
        </authorList>
    </citation>
    <scope>NUCLEOTIDE SEQUENCE [LARGE SCALE GENOMIC DNA]</scope>
</reference>
<dbReference type="SUPFAM" id="SSF48371">
    <property type="entry name" value="ARM repeat"/>
    <property type="match status" value="1"/>
</dbReference>
<evidence type="ECO:0000256" key="1">
    <source>
        <dbReference type="ARBA" id="ARBA00022737"/>
    </source>
</evidence>
<dbReference type="InterPro" id="IPR011989">
    <property type="entry name" value="ARM-like"/>
</dbReference>
<feature type="region of interest" description="Disordered" evidence="2">
    <location>
        <begin position="1"/>
        <end position="20"/>
    </location>
</feature>
<feature type="region of interest" description="Disordered" evidence="2">
    <location>
        <begin position="447"/>
        <end position="470"/>
    </location>
</feature>
<sequence>MGGERQLPRGPRSAPPPPAFDAEVCRGWRTLLEAEGTRRGALTFVLAHAIALAFGSEEGSQLVVRAMEVGDGGTRRGLAARFSGRMFDMMGSPHAKRVLWRLLELEDVEHLLDAELAEVCNRALPLSFESEETSRRVQRAMEVADGPRRSSFRMAFSEGILEMAVDYHANYAAQKAFQVEEGDLLTSEELCALIRGLWDQVGFVVRHKTGCRIIRELAKYHLNRLECGWLFKEVLSEAVALCRHEFAHYAIQAIIQHPDADWQRSWIGCALWQNLPTYVRCRDTHLVFVLQDFVRHGSGEQVVSLGALLSYLIVDVTATKDGCVLYRELCEHPHTRQEAVAALQGAAARLCERKESRRLVAGVLGGPAEAPRETPAVPAAVGAGRAGAGLPGLAQGPQPATLDTSTGQATGLGLAHVSQASAWAHLLDDLDNDDYAVLQRFRLGDHHDDSAVDGFEDDETWAPPRTPRYQ</sequence>
<organism evidence="3 4">
    <name type="scientific">Prorocentrum cordatum</name>
    <dbReference type="NCBI Taxonomy" id="2364126"/>
    <lineage>
        <taxon>Eukaryota</taxon>
        <taxon>Sar</taxon>
        <taxon>Alveolata</taxon>
        <taxon>Dinophyceae</taxon>
        <taxon>Prorocentrales</taxon>
        <taxon>Prorocentraceae</taxon>
        <taxon>Prorocentrum</taxon>
    </lineage>
</organism>
<dbReference type="Gene3D" id="1.25.10.10">
    <property type="entry name" value="Leucine-rich Repeat Variant"/>
    <property type="match status" value="1"/>
</dbReference>
<dbReference type="SMART" id="SM00025">
    <property type="entry name" value="Pumilio"/>
    <property type="match status" value="3"/>
</dbReference>
<name>A0ABN9QY27_9DINO</name>
<evidence type="ECO:0000256" key="2">
    <source>
        <dbReference type="SAM" id="MobiDB-lite"/>
    </source>
</evidence>